<accession>A0A443S892</accession>
<dbReference type="Proteomes" id="UP000288716">
    <property type="component" value="Unassembled WGS sequence"/>
</dbReference>
<dbReference type="GO" id="GO:0003723">
    <property type="term" value="F:RNA binding"/>
    <property type="evidence" value="ECO:0007669"/>
    <property type="project" value="UniProtKB-UniRule"/>
</dbReference>
<dbReference type="STRING" id="299467.A0A443S892"/>
<protein>
    <recommendedName>
        <fullName evidence="9">Nanos-type domain-containing protein</fullName>
    </recommendedName>
</protein>
<dbReference type="GO" id="GO:0008270">
    <property type="term" value="F:zinc ion binding"/>
    <property type="evidence" value="ECO:0007669"/>
    <property type="project" value="UniProtKB-KW"/>
</dbReference>
<feature type="non-terminal residue" evidence="10">
    <location>
        <position position="141"/>
    </location>
</feature>
<keyword evidence="4 8" id="KW-0863">Zinc-finger</keyword>
<dbReference type="OrthoDB" id="10010129at2759"/>
<dbReference type="PANTHER" id="PTHR12887">
    <property type="entry name" value="NANOS PROTEIN"/>
    <property type="match status" value="1"/>
</dbReference>
<dbReference type="Gene3D" id="4.10.60.30">
    <property type="entry name" value="Nanos, RNA-binding domain"/>
    <property type="match status" value="1"/>
</dbReference>
<evidence type="ECO:0000256" key="1">
    <source>
        <dbReference type="ARBA" id="ARBA00004496"/>
    </source>
</evidence>
<evidence type="ECO:0000256" key="4">
    <source>
        <dbReference type="ARBA" id="ARBA00022771"/>
    </source>
</evidence>
<keyword evidence="3" id="KW-0479">Metal-binding</keyword>
<dbReference type="VEuPathDB" id="VectorBase:LDEU008309"/>
<keyword evidence="5" id="KW-0862">Zinc</keyword>
<dbReference type="PROSITE" id="PS51522">
    <property type="entry name" value="ZF_NANOS"/>
    <property type="match status" value="1"/>
</dbReference>
<dbReference type="AlphaFoldDB" id="A0A443S892"/>
<reference evidence="10 11" key="1">
    <citation type="journal article" date="2018" name="Gigascience">
        <title>Genomes of trombidid mites reveal novel predicted allergens and laterally-transferred genes associated with secondary metabolism.</title>
        <authorList>
            <person name="Dong X."/>
            <person name="Chaisiri K."/>
            <person name="Xia D."/>
            <person name="Armstrong S.D."/>
            <person name="Fang Y."/>
            <person name="Donnelly M.J."/>
            <person name="Kadowaki T."/>
            <person name="McGarry J.W."/>
            <person name="Darby A.C."/>
            <person name="Makepeace B.L."/>
        </authorList>
    </citation>
    <scope>NUCLEOTIDE SEQUENCE [LARGE SCALE GENOMIC DNA]</scope>
    <source>
        <strain evidence="10">UoL-UT</strain>
    </source>
</reference>
<evidence type="ECO:0000256" key="5">
    <source>
        <dbReference type="ARBA" id="ARBA00022833"/>
    </source>
</evidence>
<dbReference type="GO" id="GO:0006417">
    <property type="term" value="P:regulation of translation"/>
    <property type="evidence" value="ECO:0007669"/>
    <property type="project" value="UniProtKB-UniRule"/>
</dbReference>
<dbReference type="InterPro" id="IPR024161">
    <property type="entry name" value="Znf_nanos-typ"/>
</dbReference>
<comment type="caution">
    <text evidence="10">The sequence shown here is derived from an EMBL/GenBank/DDBJ whole genome shotgun (WGS) entry which is preliminary data.</text>
</comment>
<evidence type="ECO:0000313" key="11">
    <source>
        <dbReference type="Proteomes" id="UP000288716"/>
    </source>
</evidence>
<evidence type="ECO:0000256" key="6">
    <source>
        <dbReference type="ARBA" id="ARBA00022845"/>
    </source>
</evidence>
<feature type="non-terminal residue" evidence="10">
    <location>
        <position position="1"/>
    </location>
</feature>
<keyword evidence="2" id="KW-0963">Cytoplasm</keyword>
<dbReference type="GO" id="GO:0005737">
    <property type="term" value="C:cytoplasm"/>
    <property type="evidence" value="ECO:0007669"/>
    <property type="project" value="UniProtKB-SubCell"/>
</dbReference>
<evidence type="ECO:0000256" key="2">
    <source>
        <dbReference type="ARBA" id="ARBA00022490"/>
    </source>
</evidence>
<evidence type="ECO:0000256" key="7">
    <source>
        <dbReference type="ARBA" id="ARBA00022884"/>
    </source>
</evidence>
<comment type="similarity">
    <text evidence="8">Belongs to the nanos family.</text>
</comment>
<evidence type="ECO:0000313" key="10">
    <source>
        <dbReference type="EMBL" id="RWS23731.1"/>
    </source>
</evidence>
<dbReference type="Pfam" id="PF05741">
    <property type="entry name" value="zf-nanos"/>
    <property type="match status" value="1"/>
</dbReference>
<keyword evidence="6 8" id="KW-0810">Translation regulation</keyword>
<dbReference type="InterPro" id="IPR038129">
    <property type="entry name" value="Nanos_sf"/>
</dbReference>
<evidence type="ECO:0000256" key="3">
    <source>
        <dbReference type="ARBA" id="ARBA00022723"/>
    </source>
</evidence>
<evidence type="ECO:0000256" key="8">
    <source>
        <dbReference type="PROSITE-ProRule" id="PRU00855"/>
    </source>
</evidence>
<proteinExistence type="inferred from homology"/>
<feature type="domain" description="Nanos-type" evidence="9">
    <location>
        <begin position="57"/>
        <end position="112"/>
    </location>
</feature>
<gene>
    <name evidence="10" type="ORF">B4U80_09214</name>
</gene>
<dbReference type="EMBL" id="NCKV01005972">
    <property type="protein sequence ID" value="RWS23731.1"/>
    <property type="molecule type" value="Genomic_DNA"/>
</dbReference>
<comment type="subcellular location">
    <subcellularLocation>
        <location evidence="1">Cytoplasm</location>
    </subcellularLocation>
</comment>
<organism evidence="10 11">
    <name type="scientific">Leptotrombidium deliense</name>
    <dbReference type="NCBI Taxonomy" id="299467"/>
    <lineage>
        <taxon>Eukaryota</taxon>
        <taxon>Metazoa</taxon>
        <taxon>Ecdysozoa</taxon>
        <taxon>Arthropoda</taxon>
        <taxon>Chelicerata</taxon>
        <taxon>Arachnida</taxon>
        <taxon>Acari</taxon>
        <taxon>Acariformes</taxon>
        <taxon>Trombidiformes</taxon>
        <taxon>Prostigmata</taxon>
        <taxon>Anystina</taxon>
        <taxon>Parasitengona</taxon>
        <taxon>Trombiculoidea</taxon>
        <taxon>Trombiculidae</taxon>
        <taxon>Leptotrombidium</taxon>
    </lineage>
</organism>
<keyword evidence="11" id="KW-1185">Reference proteome</keyword>
<keyword evidence="7 8" id="KW-0694">RNA-binding</keyword>
<evidence type="ECO:0000259" key="9">
    <source>
        <dbReference type="PROSITE" id="PS51522"/>
    </source>
</evidence>
<name>A0A443S892_9ACAR</name>
<sequence length="141" mass="16131">ECADSATKERLIQPKSEFQRLFNENINPTEKKWNYGPYIPKRKLEAMKNSPKNFEPLCILCRSNGEPESVYKSHCLRTKDNIVSCPILRKYNCPICNNGGGDYAHTLRYCPKNVGPDRVLSVMEKIKNGRKASGKKQKVPK</sequence>
<dbReference type="InterPro" id="IPR008705">
    <property type="entry name" value="Nanos/Xcar2"/>
</dbReference>